<feature type="binding site" evidence="7">
    <location>
        <position position="121"/>
    </location>
    <ligand>
        <name>FMN</name>
        <dbReference type="ChEBI" id="CHEBI:58210"/>
    </ligand>
</feature>
<dbReference type="GO" id="GO:0016831">
    <property type="term" value="F:carboxy-lyase activity"/>
    <property type="evidence" value="ECO:0007669"/>
    <property type="project" value="TreeGrafter"/>
</dbReference>
<dbReference type="Proteomes" id="UP000515847">
    <property type="component" value="Chromosome"/>
</dbReference>
<dbReference type="FunFam" id="3.40.50.1950:FF:000001">
    <property type="entry name" value="Flavin prenyltransferase UbiX"/>
    <property type="match status" value="1"/>
</dbReference>
<evidence type="ECO:0000256" key="6">
    <source>
        <dbReference type="ARBA" id="ARBA00060793"/>
    </source>
</evidence>
<organism evidence="9 10">
    <name type="scientific">Thermanaerosceptrum fracticalcis</name>
    <dbReference type="NCBI Taxonomy" id="1712410"/>
    <lineage>
        <taxon>Bacteria</taxon>
        <taxon>Bacillati</taxon>
        <taxon>Bacillota</taxon>
        <taxon>Clostridia</taxon>
        <taxon>Eubacteriales</taxon>
        <taxon>Peptococcaceae</taxon>
        <taxon>Thermanaerosceptrum</taxon>
    </lineage>
</organism>
<dbReference type="SUPFAM" id="SSF52507">
    <property type="entry name" value="Homo-oligomeric flavin-containing Cys decarboxylases, HFCD"/>
    <property type="match status" value="1"/>
</dbReference>
<accession>A0A7G6E2B1</accession>
<comment type="similarity">
    <text evidence="6 7">Belongs to the UbiX/PAD1 family.</text>
</comment>
<feature type="binding site" evidence="7">
    <location>
        <begin position="9"/>
        <end position="11"/>
    </location>
    <ligand>
        <name>FMN</name>
        <dbReference type="ChEBI" id="CHEBI:58210"/>
    </ligand>
</feature>
<evidence type="ECO:0000259" key="8">
    <source>
        <dbReference type="Pfam" id="PF02441"/>
    </source>
</evidence>
<gene>
    <name evidence="7" type="primary">ubiX</name>
    <name evidence="9" type="ORF">BR63_07750</name>
</gene>
<dbReference type="HAMAP" id="MF_01984">
    <property type="entry name" value="ubiX_pad"/>
    <property type="match status" value="1"/>
</dbReference>
<feature type="binding site" evidence="7">
    <location>
        <position position="167"/>
    </location>
    <ligand>
        <name>dimethylallyl phosphate</name>
        <dbReference type="ChEBI" id="CHEBI:88052"/>
    </ligand>
</feature>
<keyword evidence="2 7" id="KW-0285">Flavoprotein</keyword>
<keyword evidence="10" id="KW-1185">Reference proteome</keyword>
<feature type="binding site" evidence="7">
    <location>
        <position position="151"/>
    </location>
    <ligand>
        <name>dimethylallyl phosphate</name>
        <dbReference type="ChEBI" id="CHEBI:88052"/>
    </ligand>
</feature>
<reference evidence="9 10" key="1">
    <citation type="journal article" date="2019" name="Front. Microbiol.">
        <title>Thermoanaerosceptrum fracticalcis gen. nov. sp. nov., a Novel Fumarate-Fermenting Microorganism From a Deep Fractured Carbonate Aquifer of the US Great Basin.</title>
        <authorList>
            <person name="Hamilton-Brehm S.D."/>
            <person name="Stewart L.E."/>
            <person name="Zavarin M."/>
            <person name="Caldwell M."/>
            <person name="Lawson P.A."/>
            <person name="Onstott T.C."/>
            <person name="Grzymski J."/>
            <person name="Neveux I."/>
            <person name="Lollar B.S."/>
            <person name="Russell C.E."/>
            <person name="Moser D.P."/>
        </authorList>
    </citation>
    <scope>NUCLEOTIDE SEQUENCE [LARGE SCALE GENOMIC DNA]</scope>
    <source>
        <strain evidence="9 10">DRI-13</strain>
    </source>
</reference>
<dbReference type="AlphaFoldDB" id="A0A7G6E2B1"/>
<keyword evidence="3 7" id="KW-0288">FMN</keyword>
<feature type="domain" description="Flavoprotein" evidence="8">
    <location>
        <begin position="1"/>
        <end position="172"/>
    </location>
</feature>
<dbReference type="GO" id="GO:0106141">
    <property type="term" value="F:flavin prenyltransferase activity"/>
    <property type="evidence" value="ECO:0007669"/>
    <property type="project" value="UniProtKB-EC"/>
</dbReference>
<evidence type="ECO:0000256" key="5">
    <source>
        <dbReference type="ARBA" id="ARBA00050612"/>
    </source>
</evidence>
<evidence type="ECO:0000256" key="7">
    <source>
        <dbReference type="HAMAP-Rule" id="MF_01984"/>
    </source>
</evidence>
<comment type="function">
    <text evidence="7">Flavin prenyltransferase that catalyzes the synthesis of the prenylated FMN cofactor (prenyl-FMN) for 4-hydroxy-3-polyprenylbenzoic acid decarboxylase UbiD. The prenyltransferase is metal-independent and links a dimethylallyl moiety from dimethylallyl monophosphate (DMAP) to the flavin N5 and C6 atoms of FMN.</text>
</comment>
<comment type="caution">
    <text evidence="7">Lacks conserved residue(s) required for the propagation of feature annotation.</text>
</comment>
<evidence type="ECO:0000256" key="2">
    <source>
        <dbReference type="ARBA" id="ARBA00022630"/>
    </source>
</evidence>
<proteinExistence type="inferred from homology"/>
<keyword evidence="1 7" id="KW-0637">Prenyltransferase</keyword>
<evidence type="ECO:0000256" key="1">
    <source>
        <dbReference type="ARBA" id="ARBA00022602"/>
    </source>
</evidence>
<dbReference type="PANTHER" id="PTHR43374">
    <property type="entry name" value="FLAVIN PRENYLTRANSFERASE"/>
    <property type="match status" value="1"/>
</dbReference>
<dbReference type="KEGG" id="tfr:BR63_07750"/>
<evidence type="ECO:0000313" key="10">
    <source>
        <dbReference type="Proteomes" id="UP000515847"/>
    </source>
</evidence>
<feature type="binding site" evidence="7">
    <location>
        <begin position="86"/>
        <end position="89"/>
    </location>
    <ligand>
        <name>FMN</name>
        <dbReference type="ChEBI" id="CHEBI:58210"/>
    </ligand>
</feature>
<dbReference type="InterPro" id="IPR036551">
    <property type="entry name" value="Flavin_trans-like"/>
</dbReference>
<evidence type="ECO:0000256" key="4">
    <source>
        <dbReference type="ARBA" id="ARBA00022679"/>
    </source>
</evidence>
<dbReference type="EMBL" id="CP045798">
    <property type="protein sequence ID" value="QNB46215.1"/>
    <property type="molecule type" value="Genomic_DNA"/>
</dbReference>
<sequence length="184" mass="20575">MRIVVGITGASGTIYGIRLLEALKKSDVETHLIMSNWALENLKLETDYSLENVKKLAFKYYASKDLGAAVSSGSFRTDGMVVIPCSMKTLAAIAHGYSDSLIQRAADVTMKERRKLILVPRETPLSSIHLENMLKLSRLGVVIMPPMPAFYHKPKDIIDIVDHLVARILDQLKIEHQLSSRWGE</sequence>
<dbReference type="InterPro" id="IPR003382">
    <property type="entry name" value="Flavoprotein"/>
</dbReference>
<evidence type="ECO:0000256" key="3">
    <source>
        <dbReference type="ARBA" id="ARBA00022643"/>
    </source>
</evidence>
<name>A0A7G6E2B1_THEFR</name>
<comment type="catalytic activity">
    <reaction evidence="5 7">
        <text>dimethylallyl phosphate + FMNH2 = prenylated FMNH2 + phosphate</text>
        <dbReference type="Rhea" id="RHEA:37743"/>
        <dbReference type="ChEBI" id="CHEBI:43474"/>
        <dbReference type="ChEBI" id="CHEBI:57618"/>
        <dbReference type="ChEBI" id="CHEBI:87467"/>
        <dbReference type="ChEBI" id="CHEBI:88052"/>
        <dbReference type="EC" id="2.5.1.129"/>
    </reaction>
</comment>
<evidence type="ECO:0000313" key="9">
    <source>
        <dbReference type="EMBL" id="QNB46215.1"/>
    </source>
</evidence>
<feature type="binding site" evidence="7">
    <location>
        <position position="35"/>
    </location>
    <ligand>
        <name>FMN</name>
        <dbReference type="ChEBI" id="CHEBI:58210"/>
    </ligand>
</feature>
<keyword evidence="4 7" id="KW-0808">Transferase</keyword>
<dbReference type="NCBIfam" id="NF004685">
    <property type="entry name" value="PRK06029.1"/>
    <property type="match status" value="1"/>
</dbReference>
<dbReference type="PANTHER" id="PTHR43374:SF1">
    <property type="entry name" value="FLAVIN PRENYLTRANSFERASE PAD1, MITOCHONDRIAL"/>
    <property type="match status" value="1"/>
</dbReference>
<dbReference type="NCBIfam" id="TIGR00421">
    <property type="entry name" value="ubiX_pad"/>
    <property type="match status" value="1"/>
</dbReference>
<dbReference type="InterPro" id="IPR004507">
    <property type="entry name" value="UbiX-like"/>
</dbReference>
<dbReference type="Pfam" id="PF02441">
    <property type="entry name" value="Flavoprotein"/>
    <property type="match status" value="1"/>
</dbReference>
<protein>
    <recommendedName>
        <fullName evidence="7">Flavin prenyltransferase UbiX</fullName>
        <ecNumber evidence="7">2.5.1.129</ecNumber>
    </recommendedName>
</protein>
<dbReference type="Gene3D" id="3.40.50.1950">
    <property type="entry name" value="Flavin prenyltransferase-like"/>
    <property type="match status" value="1"/>
</dbReference>
<dbReference type="RefSeq" id="WP_034425188.1">
    <property type="nucleotide sequence ID" value="NZ_CP045798.1"/>
</dbReference>
<dbReference type="EC" id="2.5.1.129" evidence="7"/>
<dbReference type="OrthoDB" id="9781577at2"/>